<feature type="compositionally biased region" description="Polar residues" evidence="1">
    <location>
        <begin position="418"/>
        <end position="431"/>
    </location>
</feature>
<evidence type="ECO:0000313" key="3">
    <source>
        <dbReference type="Proteomes" id="UP000764110"/>
    </source>
</evidence>
<accession>A0A9P8MGZ7</accession>
<sequence>MDRQLAWALGPRGPGLNVRRAIGAVLPQRAAPVLQCLPQCSIWHQTPEDFIDPGLAAVWSRPGGGLPDQLQPRRSHAVEATEQQRKQQLVTHLQCCLRITSSSPSPRRVPAATIDKVRRHRPAIVVSAALPKIFSPHPVIRHIVAAICCKVASLGWCVWCGPSALRLWWGRGRAPFCNHAAGHASGKCGMHRGWEMPWAAMGSKELCEQTPRINNQTQHSIISMCYTHAVQSHWRLRNHFLGLVTRSISVRTGSWIRVGFLRGREVAWNWTYGKSATANSRRATPDLFASLHLLLPVCCFTIDDCVAGLNQASQLHGVAHLDLPRLPPFAVQSHVPAPLLLCLLPPPDSPHLTTAAVVHGPGLRLTGLLSPQPPNQRSSSVARCPHAQPGSPLVLRDERDCQSEGGNIARERREARPSLTTTLSPKFQSRGQHALKKHAWRSSTAFPCPLPTAQRLVDSLSPRPARRSPPGFLALALQTAPVLPAHFPPDTTHAPHTTHNPPPTRDATRPIHHHTPWS</sequence>
<name>A0A9P8MGZ7_9HYPO</name>
<dbReference type="Proteomes" id="UP000764110">
    <property type="component" value="Unassembled WGS sequence"/>
</dbReference>
<comment type="caution">
    <text evidence="2">The sequence shown here is derived from an EMBL/GenBank/DDBJ whole genome shotgun (WGS) entry which is preliminary data.</text>
</comment>
<evidence type="ECO:0000313" key="2">
    <source>
        <dbReference type="EMBL" id="KAH0599109.1"/>
    </source>
</evidence>
<feature type="region of interest" description="Disordered" evidence="1">
    <location>
        <begin position="487"/>
        <end position="518"/>
    </location>
</feature>
<feature type="compositionally biased region" description="Low complexity" evidence="1">
    <location>
        <begin position="487"/>
        <end position="499"/>
    </location>
</feature>
<feature type="region of interest" description="Disordered" evidence="1">
    <location>
        <begin position="371"/>
        <end position="431"/>
    </location>
</feature>
<dbReference type="AlphaFoldDB" id="A0A9P8MGZ7"/>
<gene>
    <name evidence="2" type="ORF">MHUMG1_03224</name>
</gene>
<evidence type="ECO:0000256" key="1">
    <source>
        <dbReference type="SAM" id="MobiDB-lite"/>
    </source>
</evidence>
<protein>
    <submittedName>
        <fullName evidence="2">Uncharacterized protein</fullName>
    </submittedName>
</protein>
<keyword evidence="3" id="KW-1185">Reference proteome</keyword>
<dbReference type="EMBL" id="JACEFI010000004">
    <property type="protein sequence ID" value="KAH0599109.1"/>
    <property type="molecule type" value="Genomic_DNA"/>
</dbReference>
<organism evidence="2 3">
    <name type="scientific">Metarhizium humberi</name>
    <dbReference type="NCBI Taxonomy" id="2596975"/>
    <lineage>
        <taxon>Eukaryota</taxon>
        <taxon>Fungi</taxon>
        <taxon>Dikarya</taxon>
        <taxon>Ascomycota</taxon>
        <taxon>Pezizomycotina</taxon>
        <taxon>Sordariomycetes</taxon>
        <taxon>Hypocreomycetidae</taxon>
        <taxon>Hypocreales</taxon>
        <taxon>Clavicipitaceae</taxon>
        <taxon>Metarhizium</taxon>
    </lineage>
</organism>
<proteinExistence type="predicted"/>
<reference evidence="2 3" key="1">
    <citation type="submission" date="2020-07" db="EMBL/GenBank/DDBJ databases">
        <title>Metarhizium humberi genome.</title>
        <authorList>
            <person name="Lysoe E."/>
        </authorList>
    </citation>
    <scope>NUCLEOTIDE SEQUENCE [LARGE SCALE GENOMIC DNA]</scope>
    <source>
        <strain evidence="2 3">ESALQ1638</strain>
    </source>
</reference>